<name>A0A9W7ZSS2_9FUNG</name>
<dbReference type="Pfam" id="PF08704">
    <property type="entry name" value="GCD14"/>
    <property type="match status" value="1"/>
</dbReference>
<evidence type="ECO:0000256" key="2">
    <source>
        <dbReference type="ARBA" id="ARBA00012796"/>
    </source>
</evidence>
<comment type="subcellular location">
    <subcellularLocation>
        <location evidence="1 9">Nucleus</location>
    </subcellularLocation>
</comment>
<keyword evidence="7 9" id="KW-0819">tRNA processing</keyword>
<sequence>MSSTVIQKDRTYNTRNGVYHHNQMVGLSYGQKMKATSGKGTMYLLHPTPELWTKVLPHRTQILYLPDISFISMWLDLVPGKKVIETGTGSGSFSHSIARNISPDGHLYTYEYHEQRFEKAKAEFEAHGLSNIVTSKHRDVIANGFDIENYVDAIFLDLPAPWEVIGASKKAFNKGVVGRICSFSPCIEQVQRTVLALNEHGFTGIRMYECLVRDFEAQHIPLPDISTAMDGAKVKFKKLQFEQKLAHKRKRLDTDSISTATTGNNSDASNSTNNGSSSYYRYSLASKCGQCETRGHTSYLTFAELVPILESTTVAVSGEKEEEAKIQV</sequence>
<evidence type="ECO:0000256" key="4">
    <source>
        <dbReference type="ARBA" id="ARBA00022603"/>
    </source>
</evidence>
<dbReference type="GO" id="GO:0030488">
    <property type="term" value="P:tRNA methylation"/>
    <property type="evidence" value="ECO:0007669"/>
    <property type="project" value="InterPro"/>
</dbReference>
<evidence type="ECO:0000256" key="5">
    <source>
        <dbReference type="ARBA" id="ARBA00022679"/>
    </source>
</evidence>
<dbReference type="EC" id="2.1.1.220" evidence="2 9"/>
<proteinExistence type="inferred from homology"/>
<evidence type="ECO:0000313" key="12">
    <source>
        <dbReference type="EMBL" id="KAJ1915847.1"/>
    </source>
</evidence>
<dbReference type="PIRSF" id="PIRSF017269">
    <property type="entry name" value="GCD14"/>
    <property type="match status" value="1"/>
</dbReference>
<feature type="binding site" evidence="10">
    <location>
        <position position="111"/>
    </location>
    <ligand>
        <name>S-adenosyl-L-methionine</name>
        <dbReference type="ChEBI" id="CHEBI:59789"/>
    </ligand>
</feature>
<dbReference type="PANTHER" id="PTHR12133:SF2">
    <property type="entry name" value="TRNA (ADENINE(58)-N(1))-METHYLTRANSFERASE CATALYTIC SUBUNIT TRMT61A"/>
    <property type="match status" value="1"/>
</dbReference>
<dbReference type="InterPro" id="IPR049470">
    <property type="entry name" value="TRM61_C"/>
</dbReference>
<dbReference type="GO" id="GO:0031515">
    <property type="term" value="C:tRNA (m1A) methyltransferase complex"/>
    <property type="evidence" value="ECO:0007669"/>
    <property type="project" value="UniProtKB-UniRule"/>
</dbReference>
<dbReference type="OrthoDB" id="1925287at2759"/>
<feature type="binding site" evidence="10">
    <location>
        <position position="157"/>
    </location>
    <ligand>
        <name>S-adenosyl-L-methionine</name>
        <dbReference type="ChEBI" id="CHEBI:59789"/>
    </ligand>
</feature>
<evidence type="ECO:0000256" key="1">
    <source>
        <dbReference type="ARBA" id="ARBA00004123"/>
    </source>
</evidence>
<keyword evidence="8 9" id="KW-0539">Nucleus</keyword>
<dbReference type="Gene3D" id="3.10.330.20">
    <property type="match status" value="1"/>
</dbReference>
<dbReference type="GO" id="GO:0005634">
    <property type="term" value="C:nucleus"/>
    <property type="evidence" value="ECO:0007669"/>
    <property type="project" value="UniProtKB-SubCell"/>
</dbReference>
<feature type="binding site" evidence="10">
    <location>
        <position position="139"/>
    </location>
    <ligand>
        <name>S-adenosyl-L-methionine</name>
        <dbReference type="ChEBI" id="CHEBI:59789"/>
    </ligand>
</feature>
<keyword evidence="13" id="KW-1185">Reference proteome</keyword>
<comment type="catalytic activity">
    <reaction evidence="9">
        <text>adenosine(58) in tRNA + S-adenosyl-L-methionine = N(1)-methyladenosine(58) in tRNA + S-adenosyl-L-homocysteine + H(+)</text>
        <dbReference type="Rhea" id="RHEA:43152"/>
        <dbReference type="Rhea" id="RHEA-COMP:10365"/>
        <dbReference type="Rhea" id="RHEA-COMP:10366"/>
        <dbReference type="ChEBI" id="CHEBI:15378"/>
        <dbReference type="ChEBI" id="CHEBI:57856"/>
        <dbReference type="ChEBI" id="CHEBI:59789"/>
        <dbReference type="ChEBI" id="CHEBI:74411"/>
        <dbReference type="ChEBI" id="CHEBI:74491"/>
        <dbReference type="EC" id="2.1.1.220"/>
    </reaction>
</comment>
<evidence type="ECO:0000313" key="13">
    <source>
        <dbReference type="Proteomes" id="UP001150538"/>
    </source>
</evidence>
<dbReference type="GO" id="GO:0160107">
    <property type="term" value="F:tRNA (adenine(58)-N1)-methyltransferase activity"/>
    <property type="evidence" value="ECO:0007669"/>
    <property type="project" value="UniProtKB-EC"/>
</dbReference>
<dbReference type="PROSITE" id="PS51620">
    <property type="entry name" value="SAM_TRM61"/>
    <property type="match status" value="1"/>
</dbReference>
<dbReference type="EMBL" id="JANBPU010000127">
    <property type="protein sequence ID" value="KAJ1915847.1"/>
    <property type="molecule type" value="Genomic_DNA"/>
</dbReference>
<evidence type="ECO:0000256" key="8">
    <source>
        <dbReference type="ARBA" id="ARBA00023242"/>
    </source>
</evidence>
<dbReference type="InterPro" id="IPR014816">
    <property type="entry name" value="tRNA_MeTrfase_Gcd14"/>
</dbReference>
<dbReference type="CDD" id="cd02440">
    <property type="entry name" value="AdoMet_MTases"/>
    <property type="match status" value="1"/>
</dbReference>
<gene>
    <name evidence="12" type="primary">TRM61</name>
    <name evidence="12" type="ORF">H4219_004106</name>
</gene>
<keyword evidence="4 9" id="KW-0489">Methyltransferase</keyword>
<evidence type="ECO:0000256" key="10">
    <source>
        <dbReference type="PIRSR" id="PIRSR017269-1"/>
    </source>
</evidence>
<keyword evidence="6 9" id="KW-0949">S-adenosyl-L-methionine</keyword>
<evidence type="ECO:0000256" key="9">
    <source>
        <dbReference type="PIRNR" id="PIRNR017269"/>
    </source>
</evidence>
<evidence type="ECO:0000259" key="11">
    <source>
        <dbReference type="Pfam" id="PF08704"/>
    </source>
</evidence>
<dbReference type="Proteomes" id="UP001150538">
    <property type="component" value="Unassembled WGS sequence"/>
</dbReference>
<evidence type="ECO:0000256" key="6">
    <source>
        <dbReference type="ARBA" id="ARBA00022691"/>
    </source>
</evidence>
<comment type="function">
    <text evidence="9">Catalytic subunit of tRNA (adenine-N(1)-)-methyltransferase, which catalyzes the formation of N(1)-methyladenine at position 58 (m1A58) in initiator methionyl-tRNA.</text>
</comment>
<dbReference type="PANTHER" id="PTHR12133">
    <property type="entry name" value="TRNA (ADENINE(58)-N(1))-METHYLTRANSFERASE"/>
    <property type="match status" value="1"/>
</dbReference>
<keyword evidence="5 9" id="KW-0808">Transferase</keyword>
<evidence type="ECO:0000256" key="7">
    <source>
        <dbReference type="ARBA" id="ARBA00022694"/>
    </source>
</evidence>
<reference evidence="12" key="1">
    <citation type="submission" date="2022-07" db="EMBL/GenBank/DDBJ databases">
        <title>Phylogenomic reconstructions and comparative analyses of Kickxellomycotina fungi.</title>
        <authorList>
            <person name="Reynolds N.K."/>
            <person name="Stajich J.E."/>
            <person name="Barry K."/>
            <person name="Grigoriev I.V."/>
            <person name="Crous P."/>
            <person name="Smith M.E."/>
        </authorList>
    </citation>
    <scope>NUCLEOTIDE SEQUENCE</scope>
    <source>
        <strain evidence="12">NBRC 100468</strain>
    </source>
</reference>
<feature type="domain" description="tRNA (adenine(58)-N(1))-methyltransferase catalytic subunit TRM61 C-terminal" evidence="11">
    <location>
        <begin position="41"/>
        <end position="304"/>
    </location>
</feature>
<accession>A0A9W7ZSS2</accession>
<dbReference type="Gene3D" id="3.40.50.150">
    <property type="entry name" value="Vaccinia Virus protein VP39"/>
    <property type="match status" value="1"/>
</dbReference>
<organism evidence="12 13">
    <name type="scientific">Mycoemilia scoparia</name>
    <dbReference type="NCBI Taxonomy" id="417184"/>
    <lineage>
        <taxon>Eukaryota</taxon>
        <taxon>Fungi</taxon>
        <taxon>Fungi incertae sedis</taxon>
        <taxon>Zoopagomycota</taxon>
        <taxon>Kickxellomycotina</taxon>
        <taxon>Kickxellomycetes</taxon>
        <taxon>Kickxellales</taxon>
        <taxon>Kickxellaceae</taxon>
        <taxon>Mycoemilia</taxon>
    </lineage>
</organism>
<evidence type="ECO:0000256" key="3">
    <source>
        <dbReference type="ARBA" id="ARBA00015963"/>
    </source>
</evidence>
<protein>
    <recommendedName>
        <fullName evidence="3 9">tRNA (adenine(58)-N(1))-methyltransferase catalytic subunit TRM61</fullName>
        <ecNumber evidence="2 9">2.1.1.220</ecNumber>
    </recommendedName>
</protein>
<comment type="caution">
    <text evidence="12">The sequence shown here is derived from an EMBL/GenBank/DDBJ whole genome shotgun (WGS) entry which is preliminary data.</text>
</comment>
<comment type="similarity">
    <text evidence="9">Belongs to the class I-like SAM-binding methyltransferase superfamily. TRM61 family.</text>
</comment>
<dbReference type="SUPFAM" id="SSF53335">
    <property type="entry name" value="S-adenosyl-L-methionine-dependent methyltransferases"/>
    <property type="match status" value="1"/>
</dbReference>
<dbReference type="InterPro" id="IPR029063">
    <property type="entry name" value="SAM-dependent_MTases_sf"/>
</dbReference>
<dbReference type="AlphaFoldDB" id="A0A9W7ZSS2"/>